<dbReference type="GO" id="GO:0008380">
    <property type="term" value="P:RNA splicing"/>
    <property type="evidence" value="ECO:0007669"/>
    <property type="project" value="UniProtKB-KW"/>
</dbReference>
<dbReference type="PANTHER" id="PTHR47958">
    <property type="entry name" value="ATP-DEPENDENT RNA HELICASE DBP3"/>
    <property type="match status" value="1"/>
</dbReference>
<evidence type="ECO:0000256" key="4">
    <source>
        <dbReference type="ARBA" id="ARBA00022801"/>
    </source>
</evidence>
<dbReference type="SMART" id="SM00490">
    <property type="entry name" value="HELICc"/>
    <property type="match status" value="1"/>
</dbReference>
<organism evidence="15 16">
    <name type="scientific">Gymnopilus dilepis</name>
    <dbReference type="NCBI Taxonomy" id="231916"/>
    <lineage>
        <taxon>Eukaryota</taxon>
        <taxon>Fungi</taxon>
        <taxon>Dikarya</taxon>
        <taxon>Basidiomycota</taxon>
        <taxon>Agaricomycotina</taxon>
        <taxon>Agaricomycetes</taxon>
        <taxon>Agaricomycetidae</taxon>
        <taxon>Agaricales</taxon>
        <taxon>Agaricineae</taxon>
        <taxon>Hymenogastraceae</taxon>
        <taxon>Gymnopilus</taxon>
    </lineage>
</organism>
<dbReference type="PROSITE" id="PS51192">
    <property type="entry name" value="HELICASE_ATP_BIND_1"/>
    <property type="match status" value="1"/>
</dbReference>
<evidence type="ECO:0000256" key="8">
    <source>
        <dbReference type="ARBA" id="ARBA00023242"/>
    </source>
</evidence>
<evidence type="ECO:0000256" key="9">
    <source>
        <dbReference type="ARBA" id="ARBA00038511"/>
    </source>
</evidence>
<keyword evidence="16" id="KW-1185">Reference proteome</keyword>
<keyword evidence="7" id="KW-0507">mRNA processing</keyword>
<dbReference type="PROSITE" id="PS00039">
    <property type="entry name" value="DEAD_ATP_HELICASE"/>
    <property type="match status" value="1"/>
</dbReference>
<dbReference type="InParanoid" id="A0A409VG18"/>
<dbReference type="SUPFAM" id="SSF52540">
    <property type="entry name" value="P-loop containing nucleoside triphosphate hydrolases"/>
    <property type="match status" value="2"/>
</dbReference>
<keyword evidence="3" id="KW-0547">Nucleotide-binding</keyword>
<gene>
    <name evidence="15" type="ORF">CVT26_000185</name>
</gene>
<evidence type="ECO:0000256" key="6">
    <source>
        <dbReference type="ARBA" id="ARBA00022840"/>
    </source>
</evidence>
<dbReference type="InterPro" id="IPR056149">
    <property type="entry name" value="PRP5/DDX46/KHDC4_KH"/>
</dbReference>
<dbReference type="InterPro" id="IPR014014">
    <property type="entry name" value="RNA_helicase_DEAD_Q_motif"/>
</dbReference>
<dbReference type="GO" id="GO:0003724">
    <property type="term" value="F:RNA helicase activity"/>
    <property type="evidence" value="ECO:0007669"/>
    <property type="project" value="UniProtKB-EC"/>
</dbReference>
<dbReference type="InterPro" id="IPR014001">
    <property type="entry name" value="Helicase_ATP-bd"/>
</dbReference>
<feature type="region of interest" description="Disordered" evidence="11">
    <location>
        <begin position="218"/>
        <end position="265"/>
    </location>
</feature>
<evidence type="ECO:0000256" key="10">
    <source>
        <dbReference type="PROSITE-ProRule" id="PRU00552"/>
    </source>
</evidence>
<evidence type="ECO:0000259" key="13">
    <source>
        <dbReference type="PROSITE" id="PS51194"/>
    </source>
</evidence>
<feature type="compositionally biased region" description="Low complexity" evidence="11">
    <location>
        <begin position="28"/>
        <end position="37"/>
    </location>
</feature>
<dbReference type="CDD" id="cd17953">
    <property type="entry name" value="DEADc_DDX46"/>
    <property type="match status" value="1"/>
</dbReference>
<dbReference type="InterPro" id="IPR011545">
    <property type="entry name" value="DEAD/DEAH_box_helicase_dom"/>
</dbReference>
<evidence type="ECO:0000256" key="7">
    <source>
        <dbReference type="ARBA" id="ARBA00023187"/>
    </source>
</evidence>
<dbReference type="AlphaFoldDB" id="A0A409VG18"/>
<protein>
    <recommendedName>
        <fullName evidence="2">RNA helicase</fullName>
        <ecNumber evidence="2">3.6.4.13</ecNumber>
    </recommendedName>
</protein>
<dbReference type="STRING" id="231916.A0A409VG18"/>
<comment type="subcellular location">
    <subcellularLocation>
        <location evidence="1">Nucleus</location>
    </subcellularLocation>
</comment>
<dbReference type="InterPro" id="IPR001650">
    <property type="entry name" value="Helicase_C-like"/>
</dbReference>
<feature type="domain" description="DEAD-box RNA helicase Q" evidence="14">
    <location>
        <begin position="397"/>
        <end position="425"/>
    </location>
</feature>
<evidence type="ECO:0000256" key="11">
    <source>
        <dbReference type="SAM" id="MobiDB-lite"/>
    </source>
</evidence>
<dbReference type="FunFam" id="3.40.50.300:FF:000079">
    <property type="entry name" value="probable ATP-dependent RNA helicase DDX17"/>
    <property type="match status" value="1"/>
</dbReference>
<evidence type="ECO:0000256" key="1">
    <source>
        <dbReference type="ARBA" id="ARBA00004123"/>
    </source>
</evidence>
<feature type="region of interest" description="Disordered" evidence="11">
    <location>
        <begin position="795"/>
        <end position="836"/>
    </location>
</feature>
<dbReference type="FunCoup" id="A0A409VG18">
    <property type="interactions" value="812"/>
</dbReference>
<feature type="compositionally biased region" description="Basic and acidic residues" evidence="11">
    <location>
        <begin position="113"/>
        <end position="139"/>
    </location>
</feature>
<feature type="compositionally biased region" description="Basic and acidic residues" evidence="11">
    <location>
        <begin position="41"/>
        <end position="83"/>
    </location>
</feature>
<feature type="short sequence motif" description="Q motif" evidence="10">
    <location>
        <begin position="397"/>
        <end position="425"/>
    </location>
</feature>
<evidence type="ECO:0000259" key="14">
    <source>
        <dbReference type="PROSITE" id="PS51195"/>
    </source>
</evidence>
<dbReference type="EMBL" id="NHYE01005657">
    <property type="protein sequence ID" value="PPQ65208.1"/>
    <property type="molecule type" value="Genomic_DNA"/>
</dbReference>
<evidence type="ECO:0000259" key="12">
    <source>
        <dbReference type="PROSITE" id="PS51192"/>
    </source>
</evidence>
<dbReference type="EC" id="3.6.4.13" evidence="2"/>
<feature type="domain" description="Helicase ATP-binding" evidence="12">
    <location>
        <begin position="428"/>
        <end position="606"/>
    </location>
</feature>
<dbReference type="CDD" id="cd18787">
    <property type="entry name" value="SF2_C_DEAD"/>
    <property type="match status" value="1"/>
</dbReference>
<keyword evidence="5" id="KW-0347">Helicase</keyword>
<feature type="compositionally biased region" description="Basic residues" evidence="11">
    <location>
        <begin position="15"/>
        <end position="24"/>
    </location>
</feature>
<dbReference type="GO" id="GO:0005634">
    <property type="term" value="C:nucleus"/>
    <property type="evidence" value="ECO:0007669"/>
    <property type="project" value="UniProtKB-SubCell"/>
</dbReference>
<dbReference type="SMART" id="SM00487">
    <property type="entry name" value="DEXDc"/>
    <property type="match status" value="1"/>
</dbReference>
<evidence type="ECO:0000313" key="16">
    <source>
        <dbReference type="Proteomes" id="UP000284706"/>
    </source>
</evidence>
<sequence length="1060" mass="117523">MARRDRSFSPDTSNKRVRQSHRSPRSPSPTRRSTQRSNARSRYDDDRDRDRDWDRHRDRDRYRDDRYRDDRRRDSYRDRDDRRRSRSRSRERRPPSPPRPAPPKEAAATPPPEDEKLKAKRAKLEAWKKEREAKKALDEAKAKAMALAGKSAPAPASAPAAAAKAPGQLNRSALTGLGLKGLPLKPEFANATKGVAVSFDDAVESKRKLEVLGDMPAVDMTMTEDGTGVGDLEVDDDDEEANRLDQASKAKAKDAMDVDEEEEDPLDAFMSSVKEEVKKVNMEDMKKMVGNGPARSRIRLDDGMVDGGDDEVEDVVPDELDTTELNPEDILALAAKKAKKKELATVDHSRINYEPFRKEFYIPPPDVAAMTDEEAELLRLELDGIKIRGVDCPRPVTKWSHFGLPAVCLDVIKRLNYAAPTSIQAQAIPAIMSGRDVIGVAKTGSGKTIAFLLPLFRHIKDQRPLEQMEGPVALVMTPTRELAVQIHRECKPFLKVLGLRAVCAYGGSPIKDQIAELKKGAEIIVCTPGRMIDLLTANSGRVTNLKRVTYVVLDEADRMFDMGFEPQVMKIVNNIRPDRQTVLFSATFPKQMDSLARKILRKPLEITVGGRSVVAPEIEQIVEVRPEETKFTRLLEILGQMYNEDPEARTLIFVDRHEAADNLLRELMRKGYLCMSLHGGKDQVDRDSTIADFKSGVVPIVIATSVAARGLDVKQLKLVINYDAPNHMEDYVHRAGRTGRAGNKGTCITFITPEQERYSVDIYRALKASNAPVPKELEELANGFLEKVKAGKAQAAGSGFGGKGLDRLDKERDAKEKAERKAYGEPAEEEKPLPAEETAAKAVTATPDDMNFGGFKVEIKRGPAPDSSKGLLGVGGAVAAARRLAHAKEEERLQSQMRAAEEAAARAGKDTAAHKQALSVVAKLNAQLRASKMVLQSQLQAEEQGLAGRKPTTDATEFHAIIPINDYPQKARWRVTNKETMVQLVDMTGASVTNKGIYYEPGKEPPLEGPPKLHLLIESNEEYRVEQAVREIKRLLIEASAAALQAEMRHPTATGRYSVV</sequence>
<feature type="compositionally biased region" description="Basic and acidic residues" evidence="11">
    <location>
        <begin position="804"/>
        <end position="834"/>
    </location>
</feature>
<feature type="compositionally biased region" description="Basic and acidic residues" evidence="11">
    <location>
        <begin position="241"/>
        <end position="256"/>
    </location>
</feature>
<evidence type="ECO:0000256" key="3">
    <source>
        <dbReference type="ARBA" id="ARBA00022741"/>
    </source>
</evidence>
<name>A0A409VG18_9AGAR</name>
<dbReference type="Pfam" id="PF00271">
    <property type="entry name" value="Helicase_C"/>
    <property type="match status" value="1"/>
</dbReference>
<reference evidence="15 16" key="1">
    <citation type="journal article" date="2018" name="Evol. Lett.">
        <title>Horizontal gene cluster transfer increased hallucinogenic mushroom diversity.</title>
        <authorList>
            <person name="Reynolds H.T."/>
            <person name="Vijayakumar V."/>
            <person name="Gluck-Thaler E."/>
            <person name="Korotkin H.B."/>
            <person name="Matheny P.B."/>
            <person name="Slot J.C."/>
        </authorList>
    </citation>
    <scope>NUCLEOTIDE SEQUENCE [LARGE SCALE GENOMIC DNA]</scope>
    <source>
        <strain evidence="15 16">SRW20</strain>
    </source>
</reference>
<keyword evidence="6" id="KW-0067">ATP-binding</keyword>
<comment type="caution">
    <text evidence="15">The sequence shown here is derived from an EMBL/GenBank/DDBJ whole genome shotgun (WGS) entry which is preliminary data.</text>
</comment>
<keyword evidence="7" id="KW-0508">mRNA splicing</keyword>
<evidence type="ECO:0000256" key="2">
    <source>
        <dbReference type="ARBA" id="ARBA00012552"/>
    </source>
</evidence>
<dbReference type="Pfam" id="PF00270">
    <property type="entry name" value="DEAD"/>
    <property type="match status" value="1"/>
</dbReference>
<evidence type="ECO:0000313" key="15">
    <source>
        <dbReference type="EMBL" id="PPQ65208.1"/>
    </source>
</evidence>
<dbReference type="Pfam" id="PF23469">
    <property type="entry name" value="KH_12"/>
    <property type="match status" value="1"/>
</dbReference>
<dbReference type="GO" id="GO:0005524">
    <property type="term" value="F:ATP binding"/>
    <property type="evidence" value="ECO:0007669"/>
    <property type="project" value="UniProtKB-KW"/>
</dbReference>
<feature type="domain" description="Helicase C-terminal" evidence="13">
    <location>
        <begin position="617"/>
        <end position="781"/>
    </location>
</feature>
<feature type="region of interest" description="Disordered" evidence="11">
    <location>
        <begin position="1"/>
        <end position="139"/>
    </location>
</feature>
<dbReference type="GO" id="GO:0003676">
    <property type="term" value="F:nucleic acid binding"/>
    <property type="evidence" value="ECO:0007669"/>
    <property type="project" value="InterPro"/>
</dbReference>
<dbReference type="Gene3D" id="3.40.50.300">
    <property type="entry name" value="P-loop containing nucleotide triphosphate hydrolases"/>
    <property type="match status" value="2"/>
</dbReference>
<keyword evidence="4" id="KW-0378">Hydrolase</keyword>
<proteinExistence type="inferred from homology"/>
<dbReference type="InterPro" id="IPR027417">
    <property type="entry name" value="P-loop_NTPase"/>
</dbReference>
<dbReference type="Proteomes" id="UP000284706">
    <property type="component" value="Unassembled WGS sequence"/>
</dbReference>
<evidence type="ECO:0000256" key="5">
    <source>
        <dbReference type="ARBA" id="ARBA00022806"/>
    </source>
</evidence>
<accession>A0A409VG18</accession>
<dbReference type="InterPro" id="IPR000629">
    <property type="entry name" value="RNA-helicase_DEAD-box_CS"/>
</dbReference>
<dbReference type="OrthoDB" id="196131at2759"/>
<dbReference type="GO" id="GO:0016787">
    <property type="term" value="F:hydrolase activity"/>
    <property type="evidence" value="ECO:0007669"/>
    <property type="project" value="UniProtKB-KW"/>
</dbReference>
<keyword evidence="8" id="KW-0539">Nucleus</keyword>
<comment type="similarity">
    <text evidence="9">Belongs to the DEAD box helicase family. DDX46/PRP5 subfamily.</text>
</comment>
<dbReference type="PROSITE" id="PS51195">
    <property type="entry name" value="Q_MOTIF"/>
    <property type="match status" value="1"/>
</dbReference>
<dbReference type="PROSITE" id="PS51194">
    <property type="entry name" value="HELICASE_CTER"/>
    <property type="match status" value="1"/>
</dbReference>